<dbReference type="InterPro" id="IPR000182">
    <property type="entry name" value="GNAT_dom"/>
</dbReference>
<reference evidence="2 3" key="1">
    <citation type="submission" date="2014-12" db="EMBL/GenBank/DDBJ databases">
        <title>Draft genome sequence of Terrisporobacter sp. 08-306576, isolated from the blood culture of a bacteremia patient.</title>
        <authorList>
            <person name="Lund L.C."/>
            <person name="Sydenham T.V."/>
            <person name="Hogh S.V."/>
            <person name="Skov M.N."/>
            <person name="Kemp M."/>
            <person name="Justesen U.S."/>
        </authorList>
    </citation>
    <scope>NUCLEOTIDE SEQUENCE [LARGE SCALE GENOMIC DNA]</scope>
    <source>
        <strain evidence="2 3">08-306576</strain>
    </source>
</reference>
<feature type="domain" description="N-acetyltransferase" evidence="1">
    <location>
        <begin position="3"/>
        <end position="159"/>
    </location>
</feature>
<dbReference type="Gene3D" id="3.40.630.30">
    <property type="match status" value="1"/>
</dbReference>
<keyword evidence="3" id="KW-1185">Reference proteome</keyword>
<dbReference type="Pfam" id="PF00583">
    <property type="entry name" value="Acetyltransf_1"/>
    <property type="match status" value="1"/>
</dbReference>
<sequence>MSLVIRKIEENDYKDVEILTREAFWNVYKPGCCEHLVVNNIHKDKKSIEDLELVALYDNKIIGHIVCTKGQVKGVDNETFITFGPLSIMPEFQGNGIGSKLISISLQKATRLGYSAVLITGDDNYYTRFGFEPASKYGIHMEGIPVEDEAPFFMVKVLKEGALDNINGYYVFDDCYNVSDDEVDEFDKEFTPKVKEVREGQLF</sequence>
<comment type="caution">
    <text evidence="2">The sequence shown here is derived from an EMBL/GenBank/DDBJ whole genome shotgun (WGS) entry which is preliminary data.</text>
</comment>
<keyword evidence="2" id="KW-0808">Transferase</keyword>
<evidence type="ECO:0000313" key="2">
    <source>
        <dbReference type="EMBL" id="KHS55664.1"/>
    </source>
</evidence>
<dbReference type="PROSITE" id="PS51186">
    <property type="entry name" value="GNAT"/>
    <property type="match status" value="1"/>
</dbReference>
<dbReference type="Proteomes" id="UP000031189">
    <property type="component" value="Unassembled WGS sequence"/>
</dbReference>
<name>A0A0B3VSR5_9FIRM</name>
<dbReference type="CDD" id="cd04301">
    <property type="entry name" value="NAT_SF"/>
    <property type="match status" value="1"/>
</dbReference>
<dbReference type="AlphaFoldDB" id="A0A0B3VSR5"/>
<organism evidence="2 3">
    <name type="scientific">Terrisporobacter othiniensis</name>
    <dbReference type="NCBI Taxonomy" id="1577792"/>
    <lineage>
        <taxon>Bacteria</taxon>
        <taxon>Bacillati</taxon>
        <taxon>Bacillota</taxon>
        <taxon>Clostridia</taxon>
        <taxon>Peptostreptococcales</taxon>
        <taxon>Peptostreptococcaceae</taxon>
        <taxon>Terrisporobacter</taxon>
    </lineage>
</organism>
<dbReference type="RefSeq" id="WP_039681319.1">
    <property type="nucleotide sequence ID" value="NZ_JAWGXO010000003.1"/>
</dbReference>
<proteinExistence type="predicted"/>
<dbReference type="OrthoDB" id="9797178at2"/>
<protein>
    <submittedName>
        <fullName evidence="2">Acetyltransferase</fullName>
    </submittedName>
</protein>
<evidence type="ECO:0000313" key="3">
    <source>
        <dbReference type="Proteomes" id="UP000031189"/>
    </source>
</evidence>
<evidence type="ECO:0000259" key="1">
    <source>
        <dbReference type="PROSITE" id="PS51186"/>
    </source>
</evidence>
<dbReference type="EMBL" id="JWHR01000156">
    <property type="protein sequence ID" value="KHS55664.1"/>
    <property type="molecule type" value="Genomic_DNA"/>
</dbReference>
<dbReference type="InterPro" id="IPR016181">
    <property type="entry name" value="Acyl_CoA_acyltransferase"/>
</dbReference>
<accession>A0A0B3VSR5</accession>
<dbReference type="GO" id="GO:0016747">
    <property type="term" value="F:acyltransferase activity, transferring groups other than amino-acyl groups"/>
    <property type="evidence" value="ECO:0007669"/>
    <property type="project" value="InterPro"/>
</dbReference>
<gene>
    <name evidence="2" type="ORF">QX51_18205</name>
</gene>
<dbReference type="STRING" id="1577792.QX51_18205"/>
<dbReference type="SUPFAM" id="SSF55729">
    <property type="entry name" value="Acyl-CoA N-acyltransferases (Nat)"/>
    <property type="match status" value="1"/>
</dbReference>